<evidence type="ECO:0000256" key="1">
    <source>
        <dbReference type="SAM" id="Phobius"/>
    </source>
</evidence>
<dbReference type="RefSeq" id="WP_318350617.1">
    <property type="nucleotide sequence ID" value="NZ_AP018694.1"/>
</dbReference>
<sequence>MGSAISAANVWTLLLKLVKYNMKVIFGNRFIWFVVAAISFYFFIAITNIYDNGTLDEGFIFDLQIMPGILLIFYPMTFGIQNDLDAGILEILFGIPDYRYKVWLVRLVLVFMLVFLMMIGLTVMSYYLLAPVSVFELTWHVMFPIYFLGSLAFLFSTIIKNGNGTAVVMVIIGVGLLIMSGILERTMWNIFLNPFEIPNRLNEMVWQETTMKNRIFLAVGTLLFVLYGLFNLQKREKFI</sequence>
<dbReference type="KEGG" id="anf:AQPE_1794"/>
<feature type="transmembrane region" description="Helical" evidence="1">
    <location>
        <begin position="107"/>
        <end position="129"/>
    </location>
</feature>
<evidence type="ECO:0000313" key="3">
    <source>
        <dbReference type="Proteomes" id="UP001193389"/>
    </source>
</evidence>
<proteinExistence type="predicted"/>
<dbReference type="EMBL" id="AP018694">
    <property type="protein sequence ID" value="BBE17637.1"/>
    <property type="molecule type" value="Genomic_DNA"/>
</dbReference>
<feature type="transmembrane region" description="Helical" evidence="1">
    <location>
        <begin position="141"/>
        <end position="159"/>
    </location>
</feature>
<keyword evidence="1" id="KW-0472">Membrane</keyword>
<dbReference type="AlphaFoldDB" id="A0A5K7S815"/>
<feature type="transmembrane region" description="Helical" evidence="1">
    <location>
        <begin position="166"/>
        <end position="183"/>
    </location>
</feature>
<reference evidence="2" key="1">
    <citation type="journal article" date="2020" name="Int. J. Syst. Evol. Microbiol.">
        <title>Aquipluma nitroreducens gen. nov. sp. nov., a novel facultatively anaerobic bacterium isolated from a freshwater lake.</title>
        <authorList>
            <person name="Watanabe M."/>
            <person name="Kojima H."/>
            <person name="Fukui M."/>
        </authorList>
    </citation>
    <scope>NUCLEOTIDE SEQUENCE</scope>
    <source>
        <strain evidence="2">MeG22</strain>
    </source>
</reference>
<keyword evidence="1" id="KW-0812">Transmembrane</keyword>
<protein>
    <recommendedName>
        <fullName evidence="4">ABC-2 family transporter protein</fullName>
    </recommendedName>
</protein>
<gene>
    <name evidence="2" type="ORF">AQPE_1794</name>
</gene>
<dbReference type="Proteomes" id="UP001193389">
    <property type="component" value="Chromosome"/>
</dbReference>
<organism evidence="2 3">
    <name type="scientific">Aquipluma nitroreducens</name>
    <dbReference type="NCBI Taxonomy" id="2010828"/>
    <lineage>
        <taxon>Bacteria</taxon>
        <taxon>Pseudomonadati</taxon>
        <taxon>Bacteroidota</taxon>
        <taxon>Bacteroidia</taxon>
        <taxon>Marinilabiliales</taxon>
        <taxon>Prolixibacteraceae</taxon>
        <taxon>Aquipluma</taxon>
    </lineage>
</organism>
<name>A0A5K7S815_9BACT</name>
<evidence type="ECO:0000313" key="2">
    <source>
        <dbReference type="EMBL" id="BBE17637.1"/>
    </source>
</evidence>
<accession>A0A5K7S815</accession>
<keyword evidence="3" id="KW-1185">Reference proteome</keyword>
<keyword evidence="1" id="KW-1133">Transmembrane helix</keyword>
<feature type="transmembrane region" description="Helical" evidence="1">
    <location>
        <begin position="30"/>
        <end position="50"/>
    </location>
</feature>
<evidence type="ECO:0008006" key="4">
    <source>
        <dbReference type="Google" id="ProtNLM"/>
    </source>
</evidence>
<feature type="transmembrane region" description="Helical" evidence="1">
    <location>
        <begin position="70"/>
        <end position="95"/>
    </location>
</feature>
<feature type="transmembrane region" description="Helical" evidence="1">
    <location>
        <begin position="215"/>
        <end position="232"/>
    </location>
</feature>